<dbReference type="GeneID" id="44139581"/>
<proteinExistence type="predicted"/>
<protein>
    <submittedName>
        <fullName evidence="1">Uncharacterized protein</fullName>
    </submittedName>
</protein>
<reference evidence="1 2" key="1">
    <citation type="journal article" date="2020" name="Nat. Commun.">
        <title>The structures of two archaeal type IV pili illuminate evolutionary relationships.</title>
        <authorList>
            <person name="Wang F."/>
            <person name="Baquero D.P."/>
            <person name="Su Z."/>
            <person name="Beltran L.C."/>
            <person name="Prangishvili D."/>
            <person name="Krupovic M."/>
            <person name="Egelman E.H."/>
        </authorList>
    </citation>
    <scope>NUCLEOTIDE SEQUENCE [LARGE SCALE GENOMIC DNA]</scope>
    <source>
        <strain evidence="1 2">2GA</strain>
    </source>
</reference>
<dbReference type="EMBL" id="JAAVJF010000002">
    <property type="protein sequence ID" value="NYR15562.1"/>
    <property type="molecule type" value="Genomic_DNA"/>
</dbReference>
<comment type="caution">
    <text evidence="1">The sequence shown here is derived from an EMBL/GenBank/DDBJ whole genome shotgun (WGS) entry which is preliminary data.</text>
</comment>
<name>A0A7L4PA13_9CREN</name>
<evidence type="ECO:0000313" key="1">
    <source>
        <dbReference type="EMBL" id="NYR15562.1"/>
    </source>
</evidence>
<evidence type="ECO:0000313" key="2">
    <source>
        <dbReference type="Proteomes" id="UP000554766"/>
    </source>
</evidence>
<accession>A0A7L4PA13</accession>
<dbReference type="Proteomes" id="UP000554766">
    <property type="component" value="Unassembled WGS sequence"/>
</dbReference>
<dbReference type="RefSeq" id="WP_164905929.1">
    <property type="nucleotide sequence ID" value="NZ_JAAVJF010000002.1"/>
</dbReference>
<organism evidence="1 2">
    <name type="scientific">Pyrobaculum arsenaticum</name>
    <dbReference type="NCBI Taxonomy" id="121277"/>
    <lineage>
        <taxon>Archaea</taxon>
        <taxon>Thermoproteota</taxon>
        <taxon>Thermoprotei</taxon>
        <taxon>Thermoproteales</taxon>
        <taxon>Thermoproteaceae</taxon>
        <taxon>Pyrobaculum</taxon>
    </lineage>
</organism>
<gene>
    <name evidence="1" type="ORF">HC235_06360</name>
</gene>
<keyword evidence="2" id="KW-1185">Reference proteome</keyword>
<dbReference type="AlphaFoldDB" id="A0A7L4PA13"/>
<sequence>MRVSSLGFAYHHVLAAANRCSPDKIVLATVNPEAERVKNAVEEVAL</sequence>